<evidence type="ECO:0000313" key="3">
    <source>
        <dbReference type="Proteomes" id="UP000501387"/>
    </source>
</evidence>
<protein>
    <recommendedName>
        <fullName evidence="1">Helicase XPB/Ssl2 N-terminal domain-containing protein</fullName>
    </recommendedName>
</protein>
<dbReference type="Pfam" id="PF13625">
    <property type="entry name" value="Helicase_C_3"/>
    <property type="match status" value="1"/>
</dbReference>
<keyword evidence="3" id="KW-1185">Reference proteome</keyword>
<name>A0A6G8FGS7_9MICO</name>
<organism evidence="2 3">
    <name type="scientific">Leucobacter insecticola</name>
    <dbReference type="NCBI Taxonomy" id="2714934"/>
    <lineage>
        <taxon>Bacteria</taxon>
        <taxon>Bacillati</taxon>
        <taxon>Actinomycetota</taxon>
        <taxon>Actinomycetes</taxon>
        <taxon>Micrococcales</taxon>
        <taxon>Microbacteriaceae</taxon>
        <taxon>Leucobacter</taxon>
    </lineage>
</organism>
<dbReference type="EMBL" id="CP049934">
    <property type="protein sequence ID" value="QIM15232.1"/>
    <property type="molecule type" value="Genomic_DNA"/>
</dbReference>
<feature type="domain" description="Helicase XPB/Ssl2 N-terminal" evidence="1">
    <location>
        <begin position="328"/>
        <end position="454"/>
    </location>
</feature>
<dbReference type="AlphaFoldDB" id="A0A6G8FGS7"/>
<proteinExistence type="predicted"/>
<sequence length="595" mass="63306">MSGTLALASAIAVMDRPTLTALVQLRRPQAAANVTDPIGLASELLRSESITRTLAPLDRTHLAALLGLDEAGNPAHIDAEVLDTLSRIGLIGIDGDTPVALPEVTSALRQGLTAAGVTPDSLRTQLQDPLPREHDADTSTWFASAVTAVSQSAEILRVLRERPGRLNRNGAIAVAAVRILSEVTSVEPAQVSRALGALEQARLIWSARSSQLLRCTEKAPEWLASNYGERWLFLARATLDAMPSPLRSVLPASRADVSVAIEHLPRVYPLLPASDIAAAVDFAQTAEYLGLTVTGVLSPQASALLAQDNSVSSEQIIADLPGVAPGIYVQPDLSVVIPGPLDPQDEAEIASLSRPEHIGVATTRRVTEASLADAIEHGGSEKGGVTAESARATFERLSLTGIPQPLDYLLTAFAGRVGSVVVSEHLGDEGRTRVTVSRPEMRQTILVDRSLQHAQFTPSPTEPGVLYSRLRREHVVAALSDARYPAMAETARTPTFSTAAQRAGEAAEETPAPPNADLSPELTAAIERVYLAARSEPGRATSRGFWNSRFGIGPRCESLPRPEGKLTLSRSSRFLSATGDSGRRIRLPAWNARSP</sequence>
<reference evidence="2 3" key="1">
    <citation type="submission" date="2020-03" db="EMBL/GenBank/DDBJ databases">
        <title>Leucobacter sp. nov., isolated from beetles.</title>
        <authorList>
            <person name="Hyun D.-W."/>
            <person name="Bae J.-W."/>
        </authorList>
    </citation>
    <scope>NUCLEOTIDE SEQUENCE [LARGE SCALE GENOMIC DNA]</scope>
    <source>
        <strain evidence="2 3">HDW9B</strain>
    </source>
</reference>
<dbReference type="Proteomes" id="UP000501387">
    <property type="component" value="Chromosome"/>
</dbReference>
<gene>
    <name evidence="2" type="ORF">G7067_00480</name>
</gene>
<accession>A0A6G8FGS7</accession>
<dbReference type="RefSeq" id="WP_166321230.1">
    <property type="nucleotide sequence ID" value="NZ_CP049934.1"/>
</dbReference>
<evidence type="ECO:0000259" key="1">
    <source>
        <dbReference type="Pfam" id="PF13625"/>
    </source>
</evidence>
<dbReference type="KEGG" id="lins:G7067_00480"/>
<evidence type="ECO:0000313" key="2">
    <source>
        <dbReference type="EMBL" id="QIM15232.1"/>
    </source>
</evidence>
<dbReference type="InterPro" id="IPR032830">
    <property type="entry name" value="XPB/Ssl2_N"/>
</dbReference>